<dbReference type="EMBL" id="CADCUX010000156">
    <property type="protein sequence ID" value="CAA9395714.1"/>
    <property type="molecule type" value="Genomic_DNA"/>
</dbReference>
<dbReference type="GO" id="GO:0008233">
    <property type="term" value="F:peptidase activity"/>
    <property type="evidence" value="ECO:0007669"/>
    <property type="project" value="UniProtKB-KW"/>
</dbReference>
<organism evidence="2">
    <name type="scientific">uncultured Ramlibacter sp</name>
    <dbReference type="NCBI Taxonomy" id="260755"/>
    <lineage>
        <taxon>Bacteria</taxon>
        <taxon>Pseudomonadati</taxon>
        <taxon>Pseudomonadota</taxon>
        <taxon>Betaproteobacteria</taxon>
        <taxon>Burkholderiales</taxon>
        <taxon>Comamonadaceae</taxon>
        <taxon>Ramlibacter</taxon>
        <taxon>environmental samples</taxon>
    </lineage>
</organism>
<protein>
    <submittedName>
        <fullName evidence="2">ATP-dependent protease subunit HslV</fullName>
        <ecNumber evidence="2">3.4.25.2</ecNumber>
    </submittedName>
</protein>
<dbReference type="GO" id="GO:0006508">
    <property type="term" value="P:proteolysis"/>
    <property type="evidence" value="ECO:0007669"/>
    <property type="project" value="UniProtKB-KW"/>
</dbReference>
<reference evidence="2" key="1">
    <citation type="submission" date="2020-02" db="EMBL/GenBank/DDBJ databases">
        <authorList>
            <person name="Meier V. D."/>
        </authorList>
    </citation>
    <scope>NUCLEOTIDE SEQUENCE</scope>
    <source>
        <strain evidence="2">AVDCRST_MAG51</strain>
    </source>
</reference>
<keyword evidence="2" id="KW-0378">Hydrolase</keyword>
<feature type="non-terminal residue" evidence="2">
    <location>
        <position position="179"/>
    </location>
</feature>
<feature type="non-terminal residue" evidence="2">
    <location>
        <position position="1"/>
    </location>
</feature>
<evidence type="ECO:0000313" key="2">
    <source>
        <dbReference type="EMBL" id="CAA9395714.1"/>
    </source>
</evidence>
<feature type="compositionally biased region" description="Gly residues" evidence="1">
    <location>
        <begin position="33"/>
        <end position="42"/>
    </location>
</feature>
<keyword evidence="2" id="KW-0645">Protease</keyword>
<dbReference type="AlphaFoldDB" id="A0A6J4NRK2"/>
<dbReference type="EC" id="3.4.25.2" evidence="2"/>
<feature type="compositionally biased region" description="Basic residues" evidence="1">
    <location>
        <begin position="108"/>
        <end position="135"/>
    </location>
</feature>
<accession>A0A6J4NRK2</accession>
<evidence type="ECO:0000256" key="1">
    <source>
        <dbReference type="SAM" id="MobiDB-lite"/>
    </source>
</evidence>
<feature type="compositionally biased region" description="Basic residues" evidence="1">
    <location>
        <begin position="52"/>
        <end position="65"/>
    </location>
</feature>
<sequence>GAISWHDHRQRAAQGCRRPLAGGDRRRRPGDAGQRGGQGLGPQGAQALPRQGGRRFRRRHRRCLHPVRALRVQAGEAPGPPGALGHRVDQGLAHRPRASPAGSDAGGRRSRGFAHHHRQRRRARTRARRHRHRLGRLVCTGRGQGAAGEHRARRPRHRQEVAGDRGGAVYLYEPAPHPG</sequence>
<gene>
    <name evidence="2" type="ORF">AVDCRST_MAG51-590</name>
</gene>
<feature type="region of interest" description="Disordered" evidence="1">
    <location>
        <begin position="1"/>
        <end position="179"/>
    </location>
</feature>
<name>A0A6J4NRK2_9BURK</name>
<proteinExistence type="predicted"/>